<dbReference type="AlphaFoldDB" id="A0A657LQF7"/>
<proteinExistence type="predicted"/>
<accession>A0A657LQF7</accession>
<evidence type="ECO:0000313" key="2">
    <source>
        <dbReference type="Proteomes" id="UP000182661"/>
    </source>
</evidence>
<gene>
    <name evidence="1" type="ORF">AX760_24160</name>
</gene>
<organism evidence="1 2">
    <name type="scientific">Pararhizobium antarcticum</name>
    <dbReference type="NCBI Taxonomy" id="1798805"/>
    <lineage>
        <taxon>Bacteria</taxon>
        <taxon>Pseudomonadati</taxon>
        <taxon>Pseudomonadota</taxon>
        <taxon>Alphaproteobacteria</taxon>
        <taxon>Hyphomicrobiales</taxon>
        <taxon>Rhizobiaceae</taxon>
        <taxon>Rhizobium/Agrobacterium group</taxon>
        <taxon>Pararhizobium</taxon>
    </lineage>
</organism>
<reference evidence="1 2" key="1">
    <citation type="submission" date="2016-02" db="EMBL/GenBank/DDBJ databases">
        <title>Genome sequencing of a beta-galactosidase producing bacteria Rhizobium sp. 59.</title>
        <authorList>
            <person name="Wang D."/>
            <person name="Kot W."/>
            <person name="Qin Y."/>
            <person name="Hansen L."/>
            <person name="Naqvi K."/>
            <person name="Rensing C."/>
        </authorList>
    </citation>
    <scope>NUCLEOTIDE SEQUENCE [LARGE SCALE GENOMIC DNA]</scope>
    <source>
        <strain evidence="1 2">59</strain>
    </source>
</reference>
<dbReference type="EMBL" id="LSRP01000138">
    <property type="protein sequence ID" value="OJF90685.1"/>
    <property type="molecule type" value="Genomic_DNA"/>
</dbReference>
<protein>
    <submittedName>
        <fullName evidence="1">Uncharacterized protein</fullName>
    </submittedName>
</protein>
<evidence type="ECO:0000313" key="1">
    <source>
        <dbReference type="EMBL" id="OJF90685.1"/>
    </source>
</evidence>
<comment type="caution">
    <text evidence="1">The sequence shown here is derived from an EMBL/GenBank/DDBJ whole genome shotgun (WGS) entry which is preliminary data.</text>
</comment>
<dbReference type="Proteomes" id="UP000182661">
    <property type="component" value="Unassembled WGS sequence"/>
</dbReference>
<sequence length="134" mass="14386">MTEVSVLMVGLQPDLIDFSDPAYAAFPGMTAEKVMAGLNADQARLTALGYHASLCLVDFGETAERVLHERLGEKPVDCVMLGAGLRLIAKNTALFEKLLAVVHRTSPNATICFNTGPTDSAEAVGRWFPPPQRA</sequence>
<keyword evidence="2" id="KW-1185">Reference proteome</keyword>
<name>A0A657LQF7_9HYPH</name>